<dbReference type="PRINTS" id="PR00985">
    <property type="entry name" value="TRNASYNTHLEU"/>
</dbReference>
<evidence type="ECO:0000313" key="15">
    <source>
        <dbReference type="EMBL" id="SMN22670.1"/>
    </source>
</evidence>
<keyword evidence="4 11" id="KW-0436">Ligase</keyword>
<dbReference type="FunFam" id="3.40.50.620:FF:000003">
    <property type="entry name" value="Leucine--tRNA ligase"/>
    <property type="match status" value="1"/>
</dbReference>
<keyword evidence="7 11" id="KW-0648">Protein biosynthesis</keyword>
<dbReference type="NCBIfam" id="TIGR00396">
    <property type="entry name" value="leuS_bact"/>
    <property type="match status" value="1"/>
</dbReference>
<evidence type="ECO:0000256" key="7">
    <source>
        <dbReference type="ARBA" id="ARBA00022917"/>
    </source>
</evidence>
<keyword evidence="16" id="KW-1185">Reference proteome</keyword>
<feature type="domain" description="Leucyl-tRNA synthetase editing" evidence="14">
    <location>
        <begin position="243"/>
        <end position="428"/>
    </location>
</feature>
<sequence>MSMKVPQSGIQVAQRINKLSQRLIDVSEKWKPITLKGIQTPVGKINLVKNRPESMYILSMFPYPSGMLHMGHLRVYVISDTLNRFYQQRGHDVIHPMGWDAFGLPAENAAIERGINPKVWTEENIEKMKKQMNNMLANFSWERELKTCDPDYYKFNQWIFLKMFEKGLAYRKEAEINWDPIDKTVLANEQVDAKGRSWRSGAIVEKKMLNQWFLKITDYTQDLLQDMNILKKWPDKVKTMQHHWIGKSKGARITFETNCEEFKTFSVYTTRAETISVVQFIGLSYDHPIVTKFAKTNQDLQKYIDGIRDLPDDSKSGFRIPGIMAINPWTKKEIPIFVAPYVIPSYANEEGTKGAAVMGVPGHDSRDFVFSNENLPDEPINTCVKPISTMFLNSTPVPFTEKIGYMEDNTGGMAGMVTNEARKKMVDQMVEDGIAKKIDQYRLRDWLISRQRYWGTPIPIIHCDSCGPVPVPEKDLPVVLPDVHEIPTRGGNPLAHIHDFVDVKCPSCGGDAKRETDTMDTFMDSSWYYFRYLDNKNKSLPFAYDKASKNMPVEIYVGGVEHAILHLLYSRFVSKFLGSINMWDGKNCHYEPFNQLVTQGMVHGKTFVDPKTGKFLKPDELENAGDKMIIKDTGETPDISYEKMSKSKYNGADPDECITHHGPDATRAHILFQAPVHDVLSWDESKIIGIERWLQRIISITGKISEFKQFEASYKTPVEDELNEFEVEFHNEMQRYVRSITESFERCQHLNTVISDYMKATHLIDKASMNRKVRDDMIMFNLQKLISLIYPVTPSISEEMASTIKEKQPGLASWNHYQWPMKERMTEWPFKHYQVVINGRTKFKFVAEKNLFKKGMDYVYEYLIKDPVGRPYLVNRTYDKMILKYNIVSFVFKKPKKNKGHVNID</sequence>
<protein>
    <recommendedName>
        <fullName evidence="3">leucine--tRNA ligase</fullName>
        <ecNumber evidence="3">6.1.1.4</ecNumber>
    </recommendedName>
    <alternativeName>
        <fullName evidence="9">Leucyl-tRNA synthetase</fullName>
    </alternativeName>
</protein>
<dbReference type="InterPro" id="IPR002302">
    <property type="entry name" value="Leu-tRNA-ligase"/>
</dbReference>
<evidence type="ECO:0000256" key="4">
    <source>
        <dbReference type="ARBA" id="ARBA00022598"/>
    </source>
</evidence>
<evidence type="ECO:0000256" key="8">
    <source>
        <dbReference type="ARBA" id="ARBA00023146"/>
    </source>
</evidence>
<dbReference type="STRING" id="1789683.A0A1X7RB23"/>
<dbReference type="CDD" id="cd00812">
    <property type="entry name" value="LeuRS_core"/>
    <property type="match status" value="1"/>
</dbReference>
<dbReference type="GO" id="GO:0005759">
    <property type="term" value="C:mitochondrial matrix"/>
    <property type="evidence" value="ECO:0007669"/>
    <property type="project" value="UniProtKB-SubCell"/>
</dbReference>
<feature type="domain" description="Methionyl/Leucyl tRNA synthetase" evidence="13">
    <location>
        <begin position="56"/>
        <end position="193"/>
    </location>
</feature>
<evidence type="ECO:0000256" key="1">
    <source>
        <dbReference type="ARBA" id="ARBA00004305"/>
    </source>
</evidence>
<dbReference type="FunFam" id="3.40.50.620:FF:000100">
    <property type="entry name" value="probable leucine--tRNA ligase, mitochondrial"/>
    <property type="match status" value="1"/>
</dbReference>
<evidence type="ECO:0000256" key="2">
    <source>
        <dbReference type="ARBA" id="ARBA00005594"/>
    </source>
</evidence>
<dbReference type="InterPro" id="IPR025709">
    <property type="entry name" value="Leu_tRNA-synth_edit"/>
</dbReference>
<dbReference type="InterPro" id="IPR001412">
    <property type="entry name" value="aa-tRNA-synth_I_CS"/>
</dbReference>
<dbReference type="Pfam" id="PF09334">
    <property type="entry name" value="tRNA-synt_1g"/>
    <property type="match status" value="1"/>
</dbReference>
<dbReference type="Pfam" id="PF13603">
    <property type="entry name" value="tRNA-synt_1_2"/>
    <property type="match status" value="1"/>
</dbReference>
<dbReference type="PANTHER" id="PTHR43740:SF2">
    <property type="entry name" value="LEUCINE--TRNA LIGASE, MITOCHONDRIAL"/>
    <property type="match status" value="1"/>
</dbReference>
<dbReference type="GO" id="GO:0006429">
    <property type="term" value="P:leucyl-tRNA aminoacylation"/>
    <property type="evidence" value="ECO:0007669"/>
    <property type="project" value="InterPro"/>
</dbReference>
<dbReference type="InterPro" id="IPR014729">
    <property type="entry name" value="Rossmann-like_a/b/a_fold"/>
</dbReference>
<comment type="similarity">
    <text evidence="2 11">Belongs to the class-I aminoacyl-tRNA synthetase family.</text>
</comment>
<dbReference type="FunFam" id="1.10.730.10:FF:000002">
    <property type="entry name" value="Leucine--tRNA ligase"/>
    <property type="match status" value="1"/>
</dbReference>
<dbReference type="SUPFAM" id="SSF47323">
    <property type="entry name" value="Anticodon-binding domain of a subclass of class I aminoacyl-tRNA synthetases"/>
    <property type="match status" value="1"/>
</dbReference>
<dbReference type="Pfam" id="PF00133">
    <property type="entry name" value="tRNA-synt_1"/>
    <property type="match status" value="1"/>
</dbReference>
<dbReference type="InterPro" id="IPR009008">
    <property type="entry name" value="Val/Leu/Ile-tRNA-synth_edit"/>
</dbReference>
<accession>A0A1X7RB23</accession>
<dbReference type="Proteomes" id="UP000196158">
    <property type="component" value="Unassembled WGS sequence"/>
</dbReference>
<evidence type="ECO:0000256" key="5">
    <source>
        <dbReference type="ARBA" id="ARBA00022741"/>
    </source>
</evidence>
<keyword evidence="6 11" id="KW-0067">ATP-binding</keyword>
<dbReference type="SUPFAM" id="SSF52374">
    <property type="entry name" value="Nucleotidylyl transferase"/>
    <property type="match status" value="1"/>
</dbReference>
<dbReference type="Gene3D" id="3.40.50.620">
    <property type="entry name" value="HUPs"/>
    <property type="match status" value="2"/>
</dbReference>
<feature type="domain" description="Aminoacyl-tRNA synthetase class Ia" evidence="12">
    <location>
        <begin position="443"/>
        <end position="603"/>
    </location>
</feature>
<dbReference type="OrthoDB" id="15954at2759"/>
<organism evidence="15 16">
    <name type="scientific">Maudiozyma saulgeensis</name>
    <dbReference type="NCBI Taxonomy" id="1789683"/>
    <lineage>
        <taxon>Eukaryota</taxon>
        <taxon>Fungi</taxon>
        <taxon>Dikarya</taxon>
        <taxon>Ascomycota</taxon>
        <taxon>Saccharomycotina</taxon>
        <taxon>Saccharomycetes</taxon>
        <taxon>Saccharomycetales</taxon>
        <taxon>Saccharomycetaceae</taxon>
        <taxon>Maudiozyma</taxon>
    </lineage>
</organism>
<name>A0A1X7RB23_9SACH</name>
<comment type="subcellular location">
    <subcellularLocation>
        <location evidence="1">Mitochondrion matrix</location>
    </subcellularLocation>
</comment>
<dbReference type="EC" id="6.1.1.4" evidence="3"/>
<dbReference type="InterPro" id="IPR009080">
    <property type="entry name" value="tRNAsynth_Ia_anticodon-bd"/>
</dbReference>
<dbReference type="GO" id="GO:0032543">
    <property type="term" value="P:mitochondrial translation"/>
    <property type="evidence" value="ECO:0007669"/>
    <property type="project" value="TreeGrafter"/>
</dbReference>
<evidence type="ECO:0000256" key="9">
    <source>
        <dbReference type="ARBA" id="ARBA00030520"/>
    </source>
</evidence>
<keyword evidence="5 11" id="KW-0547">Nucleotide-binding</keyword>
<evidence type="ECO:0000259" key="12">
    <source>
        <dbReference type="Pfam" id="PF00133"/>
    </source>
</evidence>
<reference evidence="15 16" key="1">
    <citation type="submission" date="2017-04" db="EMBL/GenBank/DDBJ databases">
        <authorList>
            <person name="Afonso C.L."/>
            <person name="Miller P.J."/>
            <person name="Scott M.A."/>
            <person name="Spackman E."/>
            <person name="Goraichik I."/>
            <person name="Dimitrov K.M."/>
            <person name="Suarez D.L."/>
            <person name="Swayne D.E."/>
        </authorList>
    </citation>
    <scope>NUCLEOTIDE SEQUENCE [LARGE SCALE GENOMIC DNA]</scope>
</reference>
<evidence type="ECO:0000256" key="10">
    <source>
        <dbReference type="ARBA" id="ARBA00047469"/>
    </source>
</evidence>
<evidence type="ECO:0000313" key="16">
    <source>
        <dbReference type="Proteomes" id="UP000196158"/>
    </source>
</evidence>
<dbReference type="GO" id="GO:0005524">
    <property type="term" value="F:ATP binding"/>
    <property type="evidence" value="ECO:0007669"/>
    <property type="project" value="UniProtKB-KW"/>
</dbReference>
<dbReference type="SUPFAM" id="SSF50677">
    <property type="entry name" value="ValRS/IleRS/LeuRS editing domain"/>
    <property type="match status" value="1"/>
</dbReference>
<dbReference type="AlphaFoldDB" id="A0A1X7RB23"/>
<dbReference type="InterPro" id="IPR015413">
    <property type="entry name" value="Methionyl/Leucyl_tRNA_Synth"/>
</dbReference>
<dbReference type="PROSITE" id="PS00178">
    <property type="entry name" value="AA_TRNA_LIGASE_I"/>
    <property type="match status" value="1"/>
</dbReference>
<proteinExistence type="inferred from homology"/>
<gene>
    <name evidence="15" type="ORF">KASA_0F00781G</name>
</gene>
<evidence type="ECO:0000256" key="11">
    <source>
        <dbReference type="RuleBase" id="RU363035"/>
    </source>
</evidence>
<dbReference type="InterPro" id="IPR002300">
    <property type="entry name" value="aa-tRNA-synth_Ia"/>
</dbReference>
<evidence type="ECO:0000259" key="13">
    <source>
        <dbReference type="Pfam" id="PF09334"/>
    </source>
</evidence>
<dbReference type="Gene3D" id="1.10.730.10">
    <property type="entry name" value="Isoleucyl-tRNA Synthetase, Domain 1"/>
    <property type="match status" value="1"/>
</dbReference>
<dbReference type="GO" id="GO:0004823">
    <property type="term" value="F:leucine-tRNA ligase activity"/>
    <property type="evidence" value="ECO:0007669"/>
    <property type="project" value="UniProtKB-EC"/>
</dbReference>
<comment type="catalytic activity">
    <reaction evidence="10">
        <text>tRNA(Leu) + L-leucine + ATP = L-leucyl-tRNA(Leu) + AMP + diphosphate</text>
        <dbReference type="Rhea" id="RHEA:11688"/>
        <dbReference type="Rhea" id="RHEA-COMP:9613"/>
        <dbReference type="Rhea" id="RHEA-COMP:9622"/>
        <dbReference type="ChEBI" id="CHEBI:30616"/>
        <dbReference type="ChEBI" id="CHEBI:33019"/>
        <dbReference type="ChEBI" id="CHEBI:57427"/>
        <dbReference type="ChEBI" id="CHEBI:78442"/>
        <dbReference type="ChEBI" id="CHEBI:78494"/>
        <dbReference type="ChEBI" id="CHEBI:456215"/>
        <dbReference type="EC" id="6.1.1.4"/>
    </reaction>
</comment>
<dbReference type="PANTHER" id="PTHR43740">
    <property type="entry name" value="LEUCYL-TRNA SYNTHETASE"/>
    <property type="match status" value="1"/>
</dbReference>
<evidence type="ECO:0000256" key="3">
    <source>
        <dbReference type="ARBA" id="ARBA00013164"/>
    </source>
</evidence>
<evidence type="ECO:0000259" key="14">
    <source>
        <dbReference type="Pfam" id="PF13603"/>
    </source>
</evidence>
<keyword evidence="8 11" id="KW-0030">Aminoacyl-tRNA synthetase</keyword>
<evidence type="ECO:0000256" key="6">
    <source>
        <dbReference type="ARBA" id="ARBA00022840"/>
    </source>
</evidence>
<dbReference type="GO" id="GO:0002161">
    <property type="term" value="F:aminoacyl-tRNA deacylase activity"/>
    <property type="evidence" value="ECO:0007669"/>
    <property type="project" value="InterPro"/>
</dbReference>
<dbReference type="EMBL" id="FXLY01000013">
    <property type="protein sequence ID" value="SMN22670.1"/>
    <property type="molecule type" value="Genomic_DNA"/>
</dbReference>